<dbReference type="UniPathway" id="UPA00357">
    <property type="reaction ID" value="UER00474"/>
</dbReference>
<dbReference type="GO" id="GO:0008676">
    <property type="term" value="F:3-deoxy-8-phosphooctulonate synthase activity"/>
    <property type="evidence" value="ECO:0007669"/>
    <property type="project" value="UniProtKB-EC"/>
</dbReference>
<evidence type="ECO:0000256" key="8">
    <source>
        <dbReference type="ARBA" id="ARBA00049112"/>
    </source>
</evidence>
<dbReference type="EC" id="2.5.1.55" evidence="5"/>
<dbReference type="EMBL" id="DNWC01000055">
    <property type="protein sequence ID" value="HBJ08170.1"/>
    <property type="molecule type" value="Genomic_DNA"/>
</dbReference>
<evidence type="ECO:0000256" key="5">
    <source>
        <dbReference type="ARBA" id="ARBA00012693"/>
    </source>
</evidence>
<proteinExistence type="inferred from homology"/>
<dbReference type="GO" id="GO:0009103">
    <property type="term" value="P:lipopolysaccharide biosynthetic process"/>
    <property type="evidence" value="ECO:0007669"/>
    <property type="project" value="UniProtKB-UniPathway"/>
</dbReference>
<gene>
    <name evidence="10" type="ORF">DDY73_04135</name>
</gene>
<dbReference type="UniPathway" id="UPA00030"/>
<comment type="caution">
    <text evidence="10">The sequence shown here is derived from an EMBL/GenBank/DDBJ whole genome shotgun (WGS) entry which is preliminary data.</text>
</comment>
<reference evidence="10 11" key="1">
    <citation type="journal article" date="2018" name="Nat. Biotechnol.">
        <title>A standardized bacterial taxonomy based on genome phylogeny substantially revises the tree of life.</title>
        <authorList>
            <person name="Parks D.H."/>
            <person name="Chuvochina M."/>
            <person name="Waite D.W."/>
            <person name="Rinke C."/>
            <person name="Skarshewski A."/>
            <person name="Chaumeil P.A."/>
            <person name="Hugenholtz P."/>
        </authorList>
    </citation>
    <scope>NUCLEOTIDE SEQUENCE [LARGE SCALE GENOMIC DNA]</scope>
    <source>
        <strain evidence="10">UBA11482</strain>
    </source>
</reference>
<comment type="pathway">
    <text evidence="2">Bacterial outer membrane biogenesis; lipopolysaccharide biosynthesis.</text>
</comment>
<dbReference type="NCBIfam" id="NF003543">
    <property type="entry name" value="PRK05198.1"/>
    <property type="match status" value="1"/>
</dbReference>
<evidence type="ECO:0000313" key="10">
    <source>
        <dbReference type="EMBL" id="HBJ08170.1"/>
    </source>
</evidence>
<organism evidence="10 11">
    <name type="scientific">Coprobacter fastidiosus</name>
    <dbReference type="NCBI Taxonomy" id="1099853"/>
    <lineage>
        <taxon>Bacteria</taxon>
        <taxon>Pseudomonadati</taxon>
        <taxon>Bacteroidota</taxon>
        <taxon>Bacteroidia</taxon>
        <taxon>Bacteroidales</taxon>
        <taxon>Barnesiellaceae</taxon>
        <taxon>Coprobacter</taxon>
    </lineage>
</organism>
<keyword evidence="7" id="KW-0808">Transferase</keyword>
<sequence>MLLQTEKLKYTDSGLFFLLAGPCVIEGENMALNIAETIVKITDRLHIPYVFKGSYRKANRSRIDSFTGIGDEKALKILRKVGESFNIPVVTDIHSAEEARMAAEYADVLQIPAFLSRQTDLLVAAAETGRVVNIKKGQFLSPGAMRFAAQKVIDAGNPKVAITERGITFGYQDLLVDFRGIPEMKSFGHPVILDVTHSLQQPNQASGVTGGMPQLIETIARAGIATGADGLFMETHPEPEKAKSDGANMLRLDLLEGLLERLTAIRETINKFDK</sequence>
<dbReference type="AlphaFoldDB" id="A0A354M0Y1"/>
<protein>
    <recommendedName>
        <fullName evidence="5">3-deoxy-8-phosphooctulonate synthase</fullName>
        <ecNumber evidence="5">2.5.1.55</ecNumber>
    </recommendedName>
</protein>
<dbReference type="InterPro" id="IPR013785">
    <property type="entry name" value="Aldolase_TIM"/>
</dbReference>
<evidence type="ECO:0000256" key="6">
    <source>
        <dbReference type="ARBA" id="ARBA00022490"/>
    </source>
</evidence>
<evidence type="ECO:0000256" key="7">
    <source>
        <dbReference type="ARBA" id="ARBA00022679"/>
    </source>
</evidence>
<comment type="similarity">
    <text evidence="4">Belongs to the KdsA family.</text>
</comment>
<evidence type="ECO:0000259" key="9">
    <source>
        <dbReference type="Pfam" id="PF00793"/>
    </source>
</evidence>
<accession>A0A354M0Y1</accession>
<dbReference type="InterPro" id="IPR006218">
    <property type="entry name" value="DAHP1/KDSA"/>
</dbReference>
<name>A0A354M0Y1_9BACT</name>
<dbReference type="PANTHER" id="PTHR21057">
    <property type="entry name" value="PHOSPHO-2-DEHYDRO-3-DEOXYHEPTONATE ALDOLASE"/>
    <property type="match status" value="1"/>
</dbReference>
<evidence type="ECO:0000256" key="2">
    <source>
        <dbReference type="ARBA" id="ARBA00004756"/>
    </source>
</evidence>
<dbReference type="SUPFAM" id="SSF51569">
    <property type="entry name" value="Aldolase"/>
    <property type="match status" value="1"/>
</dbReference>
<evidence type="ECO:0000256" key="3">
    <source>
        <dbReference type="ARBA" id="ARBA00004845"/>
    </source>
</evidence>
<comment type="subcellular location">
    <subcellularLocation>
        <location evidence="1">Cytoplasm</location>
    </subcellularLocation>
</comment>
<evidence type="ECO:0000313" key="11">
    <source>
        <dbReference type="Proteomes" id="UP000262954"/>
    </source>
</evidence>
<evidence type="ECO:0000256" key="1">
    <source>
        <dbReference type="ARBA" id="ARBA00004496"/>
    </source>
</evidence>
<dbReference type="Gene3D" id="3.20.20.70">
    <property type="entry name" value="Aldolase class I"/>
    <property type="match status" value="1"/>
</dbReference>
<comment type="pathway">
    <text evidence="3">Carbohydrate biosynthesis; 3-deoxy-D-manno-octulosonate biosynthesis; 3-deoxy-D-manno-octulosonate from D-ribulose 5-phosphate: step 2/3.</text>
</comment>
<dbReference type="Proteomes" id="UP000262954">
    <property type="component" value="Unassembled WGS sequence"/>
</dbReference>
<evidence type="ECO:0000256" key="4">
    <source>
        <dbReference type="ARBA" id="ARBA00010499"/>
    </source>
</evidence>
<dbReference type="NCBIfam" id="TIGR01362">
    <property type="entry name" value="KDO8P_synth"/>
    <property type="match status" value="1"/>
</dbReference>
<dbReference type="InterPro" id="IPR006269">
    <property type="entry name" value="KDO8P_synthase"/>
</dbReference>
<keyword evidence="6" id="KW-0963">Cytoplasm</keyword>
<dbReference type="GO" id="GO:0005737">
    <property type="term" value="C:cytoplasm"/>
    <property type="evidence" value="ECO:0007669"/>
    <property type="project" value="UniProtKB-SubCell"/>
</dbReference>
<feature type="domain" description="DAHP synthetase I/KDSA" evidence="9">
    <location>
        <begin position="16"/>
        <end position="266"/>
    </location>
</feature>
<comment type="catalytic activity">
    <reaction evidence="8">
        <text>D-arabinose 5-phosphate + phosphoenolpyruvate + H2O = 3-deoxy-alpha-D-manno-2-octulosonate-8-phosphate + phosphate</text>
        <dbReference type="Rhea" id="RHEA:14053"/>
        <dbReference type="ChEBI" id="CHEBI:15377"/>
        <dbReference type="ChEBI" id="CHEBI:43474"/>
        <dbReference type="ChEBI" id="CHEBI:57693"/>
        <dbReference type="ChEBI" id="CHEBI:58702"/>
        <dbReference type="ChEBI" id="CHEBI:85985"/>
        <dbReference type="EC" id="2.5.1.55"/>
    </reaction>
</comment>
<dbReference type="Pfam" id="PF00793">
    <property type="entry name" value="DAHP_synth_1"/>
    <property type="match status" value="1"/>
</dbReference>